<feature type="compositionally biased region" description="Basic and acidic residues" evidence="1">
    <location>
        <begin position="1"/>
        <end position="14"/>
    </location>
</feature>
<feature type="compositionally biased region" description="Acidic residues" evidence="1">
    <location>
        <begin position="22"/>
        <end position="36"/>
    </location>
</feature>
<protein>
    <submittedName>
        <fullName evidence="2">Uncharacterized protein</fullName>
    </submittedName>
</protein>
<evidence type="ECO:0000313" key="2">
    <source>
        <dbReference type="EMBL" id="MBP2360815.1"/>
    </source>
</evidence>
<dbReference type="Proteomes" id="UP001519311">
    <property type="component" value="Unassembled WGS sequence"/>
</dbReference>
<keyword evidence="3" id="KW-1185">Reference proteome</keyword>
<proteinExistence type="predicted"/>
<sequence length="77" mass="8217">MDQRGPGEAYEVRARPQAADVPPDEELAGEGDAEDDVEAVGFESDPDVDGVVEAEPDAFADDVAGVLLDEEPRLSFR</sequence>
<evidence type="ECO:0000256" key="1">
    <source>
        <dbReference type="SAM" id="MobiDB-lite"/>
    </source>
</evidence>
<dbReference type="EMBL" id="JAGINS010000001">
    <property type="protein sequence ID" value="MBP2360815.1"/>
    <property type="molecule type" value="Genomic_DNA"/>
</dbReference>
<organism evidence="2 3">
    <name type="scientific">Streptomyces clavifer</name>
    <dbReference type="NCBI Taxonomy" id="68188"/>
    <lineage>
        <taxon>Bacteria</taxon>
        <taxon>Bacillati</taxon>
        <taxon>Actinomycetota</taxon>
        <taxon>Actinomycetes</taxon>
        <taxon>Kitasatosporales</taxon>
        <taxon>Streptomycetaceae</taxon>
        <taxon>Streptomyces</taxon>
    </lineage>
</organism>
<gene>
    <name evidence="2" type="ORF">JOF59_003215</name>
</gene>
<evidence type="ECO:0000313" key="3">
    <source>
        <dbReference type="Proteomes" id="UP001519311"/>
    </source>
</evidence>
<feature type="region of interest" description="Disordered" evidence="1">
    <location>
        <begin position="1"/>
        <end position="36"/>
    </location>
</feature>
<name>A0ABS4VA72_9ACTN</name>
<comment type="caution">
    <text evidence="2">The sequence shown here is derived from an EMBL/GenBank/DDBJ whole genome shotgun (WGS) entry which is preliminary data.</text>
</comment>
<accession>A0ABS4VA72</accession>
<reference evidence="2 3" key="1">
    <citation type="submission" date="2021-03" db="EMBL/GenBank/DDBJ databases">
        <title>Sequencing the genomes of 1000 actinobacteria strains.</title>
        <authorList>
            <person name="Klenk H.-P."/>
        </authorList>
    </citation>
    <scope>NUCLEOTIDE SEQUENCE [LARGE SCALE GENOMIC DNA]</scope>
    <source>
        <strain evidence="2 3">DSM 40843</strain>
    </source>
</reference>